<dbReference type="GeneID" id="102801485"/>
<keyword evidence="1" id="KW-0732">Signal</keyword>
<dbReference type="Proteomes" id="UP000694865">
    <property type="component" value="Unplaced"/>
</dbReference>
<evidence type="ECO:0000256" key="1">
    <source>
        <dbReference type="SAM" id="SignalP"/>
    </source>
</evidence>
<dbReference type="InterPro" id="IPR045860">
    <property type="entry name" value="Snake_toxin-like_sf"/>
</dbReference>
<evidence type="ECO:0000313" key="3">
    <source>
        <dbReference type="RefSeq" id="XP_006817157.1"/>
    </source>
</evidence>
<keyword evidence="2" id="KW-1185">Reference proteome</keyword>
<feature type="signal peptide" evidence="1">
    <location>
        <begin position="1"/>
        <end position="18"/>
    </location>
</feature>
<dbReference type="RefSeq" id="XP_006817157.1">
    <property type="nucleotide sequence ID" value="XM_006817094.1"/>
</dbReference>
<dbReference type="SUPFAM" id="SSF57302">
    <property type="entry name" value="Snake toxin-like"/>
    <property type="match status" value="1"/>
</dbReference>
<organism evidence="2 3">
    <name type="scientific">Saccoglossus kowalevskii</name>
    <name type="common">Acorn worm</name>
    <dbReference type="NCBI Taxonomy" id="10224"/>
    <lineage>
        <taxon>Eukaryota</taxon>
        <taxon>Metazoa</taxon>
        <taxon>Hemichordata</taxon>
        <taxon>Enteropneusta</taxon>
        <taxon>Harrimaniidae</taxon>
        <taxon>Saccoglossus</taxon>
    </lineage>
</organism>
<accession>A0ABM0MAW6</accession>
<feature type="chain" id="PRO_5046726514" evidence="1">
    <location>
        <begin position="19"/>
        <end position="128"/>
    </location>
</feature>
<gene>
    <name evidence="3" type="primary">LOC102801485</name>
</gene>
<reference evidence="3" key="1">
    <citation type="submission" date="2025-08" db="UniProtKB">
        <authorList>
            <consortium name="RefSeq"/>
        </authorList>
    </citation>
    <scope>IDENTIFICATION</scope>
    <source>
        <tissue evidence="3">Testes</tissue>
    </source>
</reference>
<protein>
    <submittedName>
        <fullName evidence="3">Lymphocyte antigen 6B-like</fullName>
    </submittedName>
</protein>
<evidence type="ECO:0000313" key="2">
    <source>
        <dbReference type="Proteomes" id="UP000694865"/>
    </source>
</evidence>
<dbReference type="CDD" id="cd00117">
    <property type="entry name" value="TFP"/>
    <property type="match status" value="1"/>
</dbReference>
<sequence>MKSIVLFFLLGIVCQSYALECYSCSSATTSTCKSDYTTASKETCAGVLFTDPVCQVSRTDGDVNLLIRSCNIKSVCDQADGCITAEGVTVCTSCCDSDLCNTGNSATGLVFNYRLMGVLALMVLSSLF</sequence>
<dbReference type="Gene3D" id="2.10.60.10">
    <property type="entry name" value="CD59"/>
    <property type="match status" value="1"/>
</dbReference>
<proteinExistence type="predicted"/>
<name>A0ABM0MAW6_SACKO</name>